<evidence type="ECO:0008006" key="17">
    <source>
        <dbReference type="Google" id="ProtNLM"/>
    </source>
</evidence>
<organism evidence="15 16">
    <name type="scientific">Crotalaria pallida</name>
    <name type="common">Smooth rattlebox</name>
    <name type="synonym">Crotalaria striata</name>
    <dbReference type="NCBI Taxonomy" id="3830"/>
    <lineage>
        <taxon>Eukaryota</taxon>
        <taxon>Viridiplantae</taxon>
        <taxon>Streptophyta</taxon>
        <taxon>Embryophyta</taxon>
        <taxon>Tracheophyta</taxon>
        <taxon>Spermatophyta</taxon>
        <taxon>Magnoliopsida</taxon>
        <taxon>eudicotyledons</taxon>
        <taxon>Gunneridae</taxon>
        <taxon>Pentapetalae</taxon>
        <taxon>rosids</taxon>
        <taxon>fabids</taxon>
        <taxon>Fabales</taxon>
        <taxon>Fabaceae</taxon>
        <taxon>Papilionoideae</taxon>
        <taxon>50 kb inversion clade</taxon>
        <taxon>genistoids sensu lato</taxon>
        <taxon>core genistoids</taxon>
        <taxon>Crotalarieae</taxon>
        <taxon>Crotalaria</taxon>
    </lineage>
</organism>
<dbReference type="AlphaFoldDB" id="A0AAN9EI18"/>
<dbReference type="SUPFAM" id="SSF57850">
    <property type="entry name" value="RING/U-box"/>
    <property type="match status" value="1"/>
</dbReference>
<reference evidence="15 16" key="1">
    <citation type="submission" date="2024-01" db="EMBL/GenBank/DDBJ databases">
        <title>The genomes of 5 underutilized Papilionoideae crops provide insights into root nodulation and disease resistanc.</title>
        <authorList>
            <person name="Yuan L."/>
        </authorList>
    </citation>
    <scope>NUCLEOTIDE SEQUENCE [LARGE SCALE GENOMIC DNA]</scope>
    <source>
        <strain evidence="15">ZHUSHIDOU_FW_LH</strain>
        <tissue evidence="15">Leaf</tissue>
    </source>
</reference>
<keyword evidence="4" id="KW-0862">Zinc</keyword>
<feature type="compositionally biased region" description="Basic and acidic residues" evidence="10">
    <location>
        <begin position="670"/>
        <end position="681"/>
    </location>
</feature>
<dbReference type="Pfam" id="PF04433">
    <property type="entry name" value="SWIRM"/>
    <property type="match status" value="1"/>
</dbReference>
<dbReference type="PROSITE" id="PS51293">
    <property type="entry name" value="SANT"/>
    <property type="match status" value="1"/>
</dbReference>
<dbReference type="PROSITE" id="PS50934">
    <property type="entry name" value="SWIRM"/>
    <property type="match status" value="1"/>
</dbReference>
<evidence type="ECO:0000313" key="15">
    <source>
        <dbReference type="EMBL" id="KAK7257939.1"/>
    </source>
</evidence>
<keyword evidence="5" id="KW-0805">Transcription regulation</keyword>
<dbReference type="PROSITE" id="PS01357">
    <property type="entry name" value="ZF_ZZ_1"/>
    <property type="match status" value="1"/>
</dbReference>
<evidence type="ECO:0000259" key="12">
    <source>
        <dbReference type="PROSITE" id="PS50135"/>
    </source>
</evidence>
<keyword evidence="1" id="KW-0217">Developmental protein</keyword>
<keyword evidence="6" id="KW-0238">DNA-binding</keyword>
<comment type="caution">
    <text evidence="15">The sequence shown here is derived from an EMBL/GenBank/DDBJ whole genome shotgun (WGS) entry which is preliminary data.</text>
</comment>
<dbReference type="Gene3D" id="3.30.60.90">
    <property type="match status" value="1"/>
</dbReference>
<feature type="compositionally biased region" description="Polar residues" evidence="10">
    <location>
        <begin position="35"/>
        <end position="45"/>
    </location>
</feature>
<dbReference type="InterPro" id="IPR036388">
    <property type="entry name" value="WH-like_DNA-bd_sf"/>
</dbReference>
<dbReference type="CDD" id="cd02336">
    <property type="entry name" value="ZZ_RSC8"/>
    <property type="match status" value="1"/>
</dbReference>
<dbReference type="InterPro" id="IPR001005">
    <property type="entry name" value="SANT/Myb"/>
</dbReference>
<evidence type="ECO:0000256" key="10">
    <source>
        <dbReference type="SAM" id="MobiDB-lite"/>
    </source>
</evidence>
<feature type="domain" description="ZZ-type" evidence="12">
    <location>
        <begin position="309"/>
        <end position="363"/>
    </location>
</feature>
<evidence type="ECO:0000256" key="9">
    <source>
        <dbReference type="PROSITE-ProRule" id="PRU00228"/>
    </source>
</evidence>
<feature type="compositionally biased region" description="Polar residues" evidence="10">
    <location>
        <begin position="682"/>
        <end position="700"/>
    </location>
</feature>
<dbReference type="SUPFAM" id="SSF46689">
    <property type="entry name" value="Homeodomain-like"/>
    <property type="match status" value="2"/>
</dbReference>
<feature type="compositionally biased region" description="Polar residues" evidence="10">
    <location>
        <begin position="1004"/>
        <end position="1017"/>
    </location>
</feature>
<dbReference type="InterPro" id="IPR041984">
    <property type="entry name" value="Rsc8/Ssr1/Ssr2_ZZ"/>
</dbReference>
<feature type="region of interest" description="Disordered" evidence="10">
    <location>
        <begin position="1004"/>
        <end position="1024"/>
    </location>
</feature>
<evidence type="ECO:0000259" key="11">
    <source>
        <dbReference type="PROSITE" id="PS50090"/>
    </source>
</evidence>
<proteinExistence type="predicted"/>
<evidence type="ECO:0000256" key="5">
    <source>
        <dbReference type="ARBA" id="ARBA00023015"/>
    </source>
</evidence>
<dbReference type="SMART" id="SM00291">
    <property type="entry name" value="ZnF_ZZ"/>
    <property type="match status" value="1"/>
</dbReference>
<dbReference type="EMBL" id="JAYWIO010000006">
    <property type="protein sequence ID" value="KAK7257939.1"/>
    <property type="molecule type" value="Genomic_DNA"/>
</dbReference>
<dbReference type="Pfam" id="PF00569">
    <property type="entry name" value="ZZ"/>
    <property type="match status" value="1"/>
</dbReference>
<dbReference type="CDD" id="cd00167">
    <property type="entry name" value="SANT"/>
    <property type="match status" value="1"/>
</dbReference>
<evidence type="ECO:0000256" key="3">
    <source>
        <dbReference type="ARBA" id="ARBA00022771"/>
    </source>
</evidence>
<gene>
    <name evidence="15" type="ORF">RIF29_32273</name>
</gene>
<dbReference type="InterPro" id="IPR043145">
    <property type="entry name" value="Znf_ZZ_sf"/>
</dbReference>
<dbReference type="InterPro" id="IPR032451">
    <property type="entry name" value="SMARCC_C"/>
</dbReference>
<feature type="region of interest" description="Disordered" evidence="10">
    <location>
        <begin position="434"/>
        <end position="504"/>
    </location>
</feature>
<evidence type="ECO:0000256" key="1">
    <source>
        <dbReference type="ARBA" id="ARBA00022473"/>
    </source>
</evidence>
<dbReference type="Pfam" id="PF00249">
    <property type="entry name" value="Myb_DNA-binding"/>
    <property type="match status" value="1"/>
</dbReference>
<keyword evidence="2" id="KW-0479">Metal-binding</keyword>
<feature type="compositionally biased region" description="Basic and acidic residues" evidence="10">
    <location>
        <begin position="458"/>
        <end position="504"/>
    </location>
</feature>
<feature type="region of interest" description="Disordered" evidence="10">
    <location>
        <begin position="589"/>
        <end position="761"/>
    </location>
</feature>
<name>A0AAN9EI18_CROPI</name>
<evidence type="ECO:0000256" key="7">
    <source>
        <dbReference type="ARBA" id="ARBA00023163"/>
    </source>
</evidence>
<dbReference type="PANTHER" id="PTHR12802">
    <property type="entry name" value="SWI/SNF COMPLEX-RELATED"/>
    <property type="match status" value="1"/>
</dbReference>
<keyword evidence="7" id="KW-0804">Transcription</keyword>
<dbReference type="GO" id="GO:0008270">
    <property type="term" value="F:zinc ion binding"/>
    <property type="evidence" value="ECO:0007669"/>
    <property type="project" value="UniProtKB-KW"/>
</dbReference>
<evidence type="ECO:0000256" key="8">
    <source>
        <dbReference type="ARBA" id="ARBA00023242"/>
    </source>
</evidence>
<dbReference type="InterPro" id="IPR017884">
    <property type="entry name" value="SANT_dom"/>
</dbReference>
<evidence type="ECO:0000259" key="14">
    <source>
        <dbReference type="PROSITE" id="PS51293"/>
    </source>
</evidence>
<feature type="domain" description="Myb-like" evidence="11">
    <location>
        <begin position="363"/>
        <end position="413"/>
    </location>
</feature>
<dbReference type="InterPro" id="IPR000433">
    <property type="entry name" value="Znf_ZZ"/>
</dbReference>
<accession>A0AAN9EI18</accession>
<keyword evidence="16" id="KW-1185">Reference proteome</keyword>
<dbReference type="Proteomes" id="UP001372338">
    <property type="component" value="Unassembled WGS sequence"/>
</dbReference>
<keyword evidence="3 9" id="KW-0863">Zinc-finger</keyword>
<feature type="compositionally biased region" description="Basic and acidic residues" evidence="10">
    <location>
        <begin position="593"/>
        <end position="630"/>
    </location>
</feature>
<feature type="domain" description="SANT" evidence="14">
    <location>
        <begin position="366"/>
        <end position="417"/>
    </location>
</feature>
<dbReference type="GO" id="GO:0003677">
    <property type="term" value="F:DNA binding"/>
    <property type="evidence" value="ECO:0007669"/>
    <property type="project" value="UniProtKB-KW"/>
</dbReference>
<sequence>MEGKRRDAAPHPPSATDSPASEPAPTRRRIKRKANSLNPFSSPSKRATREKASLLHPPPLHNGPFTRARQIPTNLSAAASSSVVTGGSASAPTAVKHSERAAQKQALTGDLAVPAEQLKKESALESVEAAIAVEFEAIRSRGTNAHVVPTHCGWFSWTDIHPIEKRTLPSFFNGKTENRTPDVYMEIRNWIINKFHANPNIQIELKDLSELNVGDLDARQEVMEFLDYWGLINFHPFPSMGSAVASASDDGEAEKNSLLEKLYHFETLQLCPPVVQKTSLMTPVMTSGLFPESTSAEELVKQEGPAVEMLEYHCNSCAADCSRKRYHCQKQADFDLCTECFSNRRFDSGMSSLDFILMEPAEAAGVSGRKWTDQETLLLLEALELFKENWNEIAEHVGTKSKAQCILHFVQMPIEDAFIDCEDDVDASCKEMADPAATNNDSSVHKDASENATNNAKDSIEGHDKTSKAEDDKVKVNHEAPKLENGSDEKTSEETSKSEDNVKVKCDQETGNDCALNALKEAFAAVGYSPGPEGPSSFAEVGNPVMALASLLTHLASSDVVVASAHSFLKSISQNSSGTELAARHCFLLEDPSDNKMEPTSSERDSKNKGDQEDVNVKRDKPIIDDKDLPNDNNNMKIDDNVDNQQLASTDDGASERPISSKEQAVINHEAPELDKCKDLSNSKLSNTEARSTLYASGDSTSKDKIPPSSENQGTLVKEPCDPVEELKDGHVSDSLLSEKHPQPVDTPKDSEMTFDSMPLDKCKPQKLLSTIPAHESLETTYSEMDADMVSRSLPSEKSESQPLLKAVSSQLNGMEKDVDMMSPSHLARPDSDAVAGDYLEKNGTKVKGDSTKSKHDNNFEKLKRAAVSTLAAAAVKAKVLANQEEDQIQQLTSLLIEKQLHKLEAKQASFNDVENVVMRARDHIERSRQKLYHERALIIASRLGLPAYPSRGVPPSLPTNKIPMNFVNSLPRSQHVMNPQQQLISGPVGTVTTMIQNPLASVSAAGNSVRPSSQEKPSFVGTK</sequence>
<dbReference type="FunFam" id="1.10.10.60:FF:000014">
    <property type="entry name" value="SWI/SNF complex subunit SMARCC2 isoform C"/>
    <property type="match status" value="1"/>
</dbReference>
<evidence type="ECO:0000256" key="6">
    <source>
        <dbReference type="ARBA" id="ARBA00023125"/>
    </source>
</evidence>
<evidence type="ECO:0000256" key="2">
    <source>
        <dbReference type="ARBA" id="ARBA00022723"/>
    </source>
</evidence>
<dbReference type="Gene3D" id="1.10.10.60">
    <property type="entry name" value="Homeodomain-like"/>
    <property type="match status" value="1"/>
</dbReference>
<protein>
    <recommendedName>
        <fullName evidence="17">SWI/SNF complex subunit SWI3D</fullName>
    </recommendedName>
</protein>
<evidence type="ECO:0000259" key="13">
    <source>
        <dbReference type="PROSITE" id="PS50934"/>
    </source>
</evidence>
<dbReference type="Pfam" id="PF16495">
    <property type="entry name" value="SWIRM-assoc_1"/>
    <property type="match status" value="1"/>
</dbReference>
<dbReference type="PROSITE" id="PS50135">
    <property type="entry name" value="ZF_ZZ_2"/>
    <property type="match status" value="1"/>
</dbReference>
<dbReference type="GO" id="GO:0005634">
    <property type="term" value="C:nucleus"/>
    <property type="evidence" value="ECO:0007669"/>
    <property type="project" value="UniProtKB-ARBA"/>
</dbReference>
<dbReference type="Gene3D" id="1.10.10.10">
    <property type="entry name" value="Winged helix-like DNA-binding domain superfamily/Winged helix DNA-binding domain"/>
    <property type="match status" value="1"/>
</dbReference>
<feature type="domain" description="SWIRM" evidence="13">
    <location>
        <begin position="146"/>
        <end position="243"/>
    </location>
</feature>
<evidence type="ECO:0000313" key="16">
    <source>
        <dbReference type="Proteomes" id="UP001372338"/>
    </source>
</evidence>
<dbReference type="InterPro" id="IPR007526">
    <property type="entry name" value="SWIRM"/>
</dbReference>
<dbReference type="PROSITE" id="PS50090">
    <property type="entry name" value="MYB_LIKE"/>
    <property type="match status" value="1"/>
</dbReference>
<feature type="region of interest" description="Disordered" evidence="10">
    <location>
        <begin position="1"/>
        <end position="67"/>
    </location>
</feature>
<evidence type="ECO:0000256" key="4">
    <source>
        <dbReference type="ARBA" id="ARBA00022833"/>
    </source>
</evidence>
<dbReference type="SMART" id="SM00717">
    <property type="entry name" value="SANT"/>
    <property type="match status" value="1"/>
</dbReference>
<dbReference type="InterPro" id="IPR009057">
    <property type="entry name" value="Homeodomain-like_sf"/>
</dbReference>
<dbReference type="PANTHER" id="PTHR12802:SF41">
    <property type="entry name" value="BRAHMA ASSOCIATED PROTEIN 155 KDA"/>
    <property type="match status" value="1"/>
</dbReference>
<feature type="compositionally biased region" description="Basic and acidic residues" evidence="10">
    <location>
        <begin position="719"/>
        <end position="752"/>
    </location>
</feature>
<keyword evidence="8" id="KW-0539">Nucleus</keyword>